<name>A0A9P0TGA1_PIEBR</name>
<keyword evidence="2" id="KW-1185">Reference proteome</keyword>
<comment type="caution">
    <text evidence="1">The sequence shown here is derived from an EMBL/GenBank/DDBJ whole genome shotgun (WGS) entry which is preliminary data.</text>
</comment>
<proteinExistence type="predicted"/>
<protein>
    <submittedName>
        <fullName evidence="1">Uncharacterized protein</fullName>
    </submittedName>
</protein>
<accession>A0A9P0TGA1</accession>
<dbReference type="AlphaFoldDB" id="A0A9P0TGA1"/>
<organism evidence="1 2">
    <name type="scientific">Pieris brassicae</name>
    <name type="common">White butterfly</name>
    <name type="synonym">Large white butterfly</name>
    <dbReference type="NCBI Taxonomy" id="7116"/>
    <lineage>
        <taxon>Eukaryota</taxon>
        <taxon>Metazoa</taxon>
        <taxon>Ecdysozoa</taxon>
        <taxon>Arthropoda</taxon>
        <taxon>Hexapoda</taxon>
        <taxon>Insecta</taxon>
        <taxon>Pterygota</taxon>
        <taxon>Neoptera</taxon>
        <taxon>Endopterygota</taxon>
        <taxon>Lepidoptera</taxon>
        <taxon>Glossata</taxon>
        <taxon>Ditrysia</taxon>
        <taxon>Papilionoidea</taxon>
        <taxon>Pieridae</taxon>
        <taxon>Pierinae</taxon>
        <taxon>Pieris</taxon>
    </lineage>
</organism>
<gene>
    <name evidence="1" type="ORF">PIBRA_LOCUS6153</name>
</gene>
<evidence type="ECO:0000313" key="2">
    <source>
        <dbReference type="Proteomes" id="UP001152562"/>
    </source>
</evidence>
<dbReference type="EMBL" id="CALOZG010000008">
    <property type="protein sequence ID" value="CAH4029399.1"/>
    <property type="molecule type" value="Genomic_DNA"/>
</dbReference>
<evidence type="ECO:0000313" key="1">
    <source>
        <dbReference type="EMBL" id="CAH4029399.1"/>
    </source>
</evidence>
<dbReference type="Proteomes" id="UP001152562">
    <property type="component" value="Unassembled WGS sequence"/>
</dbReference>
<reference evidence="1" key="1">
    <citation type="submission" date="2022-05" db="EMBL/GenBank/DDBJ databases">
        <authorList>
            <person name="Okamura Y."/>
        </authorList>
    </citation>
    <scope>NUCLEOTIDE SEQUENCE</scope>
</reference>
<sequence length="94" mass="10494">MGLDTQREDEVTCVPAVRGGGQGRRVQCACGTSAATSRQCAYRRRSRAQFSAALSGAMFTECLFKTLLPIRSRKRPHHYSCPNYLRLTRLNNDA</sequence>